<dbReference type="SUPFAM" id="SSF55486">
    <property type="entry name" value="Metalloproteases ('zincins'), catalytic domain"/>
    <property type="match status" value="1"/>
</dbReference>
<organism evidence="10 11">
    <name type="scientific">Weissella halotolerans DSM 20190</name>
    <dbReference type="NCBI Taxonomy" id="1123500"/>
    <lineage>
        <taxon>Bacteria</taxon>
        <taxon>Bacillati</taxon>
        <taxon>Bacillota</taxon>
        <taxon>Bacilli</taxon>
        <taxon>Lactobacillales</taxon>
        <taxon>Lactobacillaceae</taxon>
        <taxon>Weissella</taxon>
    </lineage>
</organism>
<evidence type="ECO:0000256" key="3">
    <source>
        <dbReference type="ARBA" id="ARBA00022670"/>
    </source>
</evidence>
<dbReference type="GO" id="GO:0005886">
    <property type="term" value="C:plasma membrane"/>
    <property type="evidence" value="ECO:0007669"/>
    <property type="project" value="TreeGrafter"/>
</dbReference>
<evidence type="ECO:0000256" key="1">
    <source>
        <dbReference type="ARBA" id="ARBA00001947"/>
    </source>
</evidence>
<dbReference type="Pfam" id="PF05649">
    <property type="entry name" value="Peptidase_M13_N"/>
    <property type="match status" value="1"/>
</dbReference>
<evidence type="ECO:0000313" key="11">
    <source>
        <dbReference type="Proteomes" id="UP000051296"/>
    </source>
</evidence>
<protein>
    <submittedName>
        <fullName evidence="10">M13 family peptidase</fullName>
    </submittedName>
</protein>
<dbReference type="Gene3D" id="1.10.1380.10">
    <property type="entry name" value="Neutral endopeptidase , domain2"/>
    <property type="match status" value="1"/>
</dbReference>
<keyword evidence="3" id="KW-0645">Protease</keyword>
<dbReference type="AlphaFoldDB" id="A0A0R2FV58"/>
<keyword evidence="6" id="KW-0862">Zinc</keyword>
<dbReference type="InterPro" id="IPR000718">
    <property type="entry name" value="Peptidase_M13"/>
</dbReference>
<evidence type="ECO:0000259" key="8">
    <source>
        <dbReference type="Pfam" id="PF01431"/>
    </source>
</evidence>
<evidence type="ECO:0000313" key="10">
    <source>
        <dbReference type="EMBL" id="KRN32241.1"/>
    </source>
</evidence>
<dbReference type="PANTHER" id="PTHR11733">
    <property type="entry name" value="ZINC METALLOPROTEASE FAMILY M13 NEPRILYSIN-RELATED"/>
    <property type="match status" value="1"/>
</dbReference>
<evidence type="ECO:0000256" key="7">
    <source>
        <dbReference type="ARBA" id="ARBA00023049"/>
    </source>
</evidence>
<keyword evidence="4" id="KW-0479">Metal-binding</keyword>
<evidence type="ECO:0000259" key="9">
    <source>
        <dbReference type="Pfam" id="PF05649"/>
    </source>
</evidence>
<dbReference type="PATRIC" id="fig|1123500.6.peg.595"/>
<dbReference type="CDD" id="cd08662">
    <property type="entry name" value="M13"/>
    <property type="match status" value="1"/>
</dbReference>
<dbReference type="InterPro" id="IPR042089">
    <property type="entry name" value="Peptidase_M13_dom_2"/>
</dbReference>
<dbReference type="Pfam" id="PF01431">
    <property type="entry name" value="Peptidase_M13"/>
    <property type="match status" value="1"/>
</dbReference>
<sequence>MTVRRQDDLYEAVNADWAAQAVIPDDKARTGGFSDLADDIEKLMLTTTERWQTEGLDTDDHVLANFVKYHRLARDWRTRDQLGAAPVQPMIERYQAMQHLQDFTDQLADLELAGMPNELPLGIAPDFKDAQTNVLWADGLSTILPDTTYYEPNHPQGAALLQKWRQAQEALFKAFGFDEETTRDILDKALAFDQRVADYVLSNEEAAEYVKLYHPYSWADFKALAPQLPWDDFMKKVLGQLPDKIIVSDVRFWSHADQFYSQEAWPLLKAMLLVDVVNAYTGYLSNDLRLLGGAYSRELSGTPAASSQDKSAYYLTAAPFNQALGLWYAHKYFSPAAKADIEHKVQTMIDVYKQRLAAIDWLEASTKIKAQEKLDAIVPHIGYPEKLPARYYEKTVDEGASLFDTANKFIRQSIAYQWSKWNQPVDRSEWHMPAHLVNAYYDPQQNQIVFPAAILQAPFYSLDQTSSENYGGIGAVIAHEISHAFDTNGASFDEHGSLNNWWTEKDYAAFNERTQKIVAEFDGLDSYGAKVNGKLTVSENVADLGGVAAALQAAQAESDYSAQAFFNNWAKIWRMKARPEFMRVMATTDVHAPAKLRANVIATNFDEFMQAFSVKPTDGMYRAPGDRVVIW</sequence>
<dbReference type="GO" id="GO:0046872">
    <property type="term" value="F:metal ion binding"/>
    <property type="evidence" value="ECO:0007669"/>
    <property type="project" value="UniProtKB-KW"/>
</dbReference>
<dbReference type="EMBL" id="JQAX01000002">
    <property type="protein sequence ID" value="KRN32241.1"/>
    <property type="molecule type" value="Genomic_DNA"/>
</dbReference>
<dbReference type="GO" id="GO:0004222">
    <property type="term" value="F:metalloendopeptidase activity"/>
    <property type="evidence" value="ECO:0007669"/>
    <property type="project" value="InterPro"/>
</dbReference>
<dbReference type="InterPro" id="IPR024079">
    <property type="entry name" value="MetalloPept_cat_dom_sf"/>
</dbReference>
<proteinExistence type="inferred from homology"/>
<dbReference type="STRING" id="1123500.GCA_000420365_00844"/>
<dbReference type="PROSITE" id="PS51885">
    <property type="entry name" value="NEPRILYSIN"/>
    <property type="match status" value="1"/>
</dbReference>
<keyword evidence="7" id="KW-0482">Metalloprotease</keyword>
<dbReference type="eggNOG" id="COG3590">
    <property type="taxonomic scope" value="Bacteria"/>
</dbReference>
<dbReference type="Gene3D" id="3.40.390.10">
    <property type="entry name" value="Collagenase (Catalytic Domain)"/>
    <property type="match status" value="1"/>
</dbReference>
<evidence type="ECO:0000256" key="2">
    <source>
        <dbReference type="ARBA" id="ARBA00007357"/>
    </source>
</evidence>
<accession>A0A0R2FV58</accession>
<comment type="caution">
    <text evidence="10">The sequence shown here is derived from an EMBL/GenBank/DDBJ whole genome shotgun (WGS) entry which is preliminary data.</text>
</comment>
<reference evidence="10 11" key="1">
    <citation type="journal article" date="2015" name="Genome Announc.">
        <title>Expanding the biotechnology potential of lactobacilli through comparative genomics of 213 strains and associated genera.</title>
        <authorList>
            <person name="Sun Z."/>
            <person name="Harris H.M."/>
            <person name="McCann A."/>
            <person name="Guo C."/>
            <person name="Argimon S."/>
            <person name="Zhang W."/>
            <person name="Yang X."/>
            <person name="Jeffery I.B."/>
            <person name="Cooney J.C."/>
            <person name="Kagawa T.F."/>
            <person name="Liu W."/>
            <person name="Song Y."/>
            <person name="Salvetti E."/>
            <person name="Wrobel A."/>
            <person name="Rasinkangas P."/>
            <person name="Parkhill J."/>
            <person name="Rea M.C."/>
            <person name="O'Sullivan O."/>
            <person name="Ritari J."/>
            <person name="Douillard F.P."/>
            <person name="Paul Ross R."/>
            <person name="Yang R."/>
            <person name="Briner A.E."/>
            <person name="Felis G.E."/>
            <person name="de Vos W.M."/>
            <person name="Barrangou R."/>
            <person name="Klaenhammer T.R."/>
            <person name="Caufield P.W."/>
            <person name="Cui Y."/>
            <person name="Zhang H."/>
            <person name="O'Toole P.W."/>
        </authorList>
    </citation>
    <scope>NUCLEOTIDE SEQUENCE [LARGE SCALE GENOMIC DNA]</scope>
    <source>
        <strain evidence="10 11">DSM 20190</strain>
    </source>
</reference>
<keyword evidence="11" id="KW-1185">Reference proteome</keyword>
<name>A0A0R2FV58_9LACO</name>
<dbReference type="InParanoid" id="A0A0R2FV58"/>
<keyword evidence="5" id="KW-0378">Hydrolase</keyword>
<comment type="cofactor">
    <cofactor evidence="1">
        <name>Zn(2+)</name>
        <dbReference type="ChEBI" id="CHEBI:29105"/>
    </cofactor>
</comment>
<evidence type="ECO:0000256" key="5">
    <source>
        <dbReference type="ARBA" id="ARBA00022801"/>
    </source>
</evidence>
<feature type="domain" description="Peptidase M13 N-terminal" evidence="9">
    <location>
        <begin position="6"/>
        <end position="384"/>
    </location>
</feature>
<feature type="domain" description="Peptidase M13 C-terminal" evidence="8">
    <location>
        <begin position="438"/>
        <end position="627"/>
    </location>
</feature>
<dbReference type="Proteomes" id="UP000051296">
    <property type="component" value="Unassembled WGS sequence"/>
</dbReference>
<dbReference type="PRINTS" id="PR00786">
    <property type="entry name" value="NEPRILYSIN"/>
</dbReference>
<comment type="similarity">
    <text evidence="2">Belongs to the peptidase M13 family.</text>
</comment>
<dbReference type="OrthoDB" id="9775677at2"/>
<evidence type="ECO:0000256" key="4">
    <source>
        <dbReference type="ARBA" id="ARBA00022723"/>
    </source>
</evidence>
<evidence type="ECO:0000256" key="6">
    <source>
        <dbReference type="ARBA" id="ARBA00022833"/>
    </source>
</evidence>
<dbReference type="GO" id="GO:0016485">
    <property type="term" value="P:protein processing"/>
    <property type="evidence" value="ECO:0007669"/>
    <property type="project" value="TreeGrafter"/>
</dbReference>
<dbReference type="PANTHER" id="PTHR11733:SF167">
    <property type="entry name" value="FI17812P1-RELATED"/>
    <property type="match status" value="1"/>
</dbReference>
<dbReference type="RefSeq" id="WP_022791610.1">
    <property type="nucleotide sequence ID" value="NZ_ATUU01000002.1"/>
</dbReference>
<dbReference type="InterPro" id="IPR018497">
    <property type="entry name" value="Peptidase_M13_C"/>
</dbReference>
<dbReference type="InterPro" id="IPR008753">
    <property type="entry name" value="Peptidase_M13_N"/>
</dbReference>
<gene>
    <name evidence="10" type="ORF">IV68_GL000591</name>
</gene>